<feature type="chain" id="PRO_5016284826" evidence="1">
    <location>
        <begin position="24"/>
        <end position="168"/>
    </location>
</feature>
<keyword evidence="3" id="KW-1185">Reference proteome</keyword>
<name>A0A316UI68_9BASI</name>
<dbReference type="RefSeq" id="XP_025359522.1">
    <property type="nucleotide sequence ID" value="XM_025509406.1"/>
</dbReference>
<feature type="signal peptide" evidence="1">
    <location>
        <begin position="1"/>
        <end position="23"/>
    </location>
</feature>
<proteinExistence type="predicted"/>
<dbReference type="AlphaFoldDB" id="A0A316UI68"/>
<evidence type="ECO:0000313" key="2">
    <source>
        <dbReference type="EMBL" id="PWN24910.1"/>
    </source>
</evidence>
<gene>
    <name evidence="2" type="ORF">BDZ90DRAFT_281897</name>
</gene>
<keyword evidence="1" id="KW-0732">Signal</keyword>
<organism evidence="2 3">
    <name type="scientific">Jaminaea rosea</name>
    <dbReference type="NCBI Taxonomy" id="1569628"/>
    <lineage>
        <taxon>Eukaryota</taxon>
        <taxon>Fungi</taxon>
        <taxon>Dikarya</taxon>
        <taxon>Basidiomycota</taxon>
        <taxon>Ustilaginomycotina</taxon>
        <taxon>Exobasidiomycetes</taxon>
        <taxon>Microstromatales</taxon>
        <taxon>Microstromatales incertae sedis</taxon>
        <taxon>Jaminaea</taxon>
    </lineage>
</organism>
<accession>A0A316UI68</accession>
<protein>
    <submittedName>
        <fullName evidence="2">Uncharacterized protein</fullName>
    </submittedName>
</protein>
<evidence type="ECO:0000313" key="3">
    <source>
        <dbReference type="Proteomes" id="UP000245884"/>
    </source>
</evidence>
<dbReference type="Proteomes" id="UP000245884">
    <property type="component" value="Unassembled WGS sequence"/>
</dbReference>
<sequence>MLCHKSVFAIICALLIASGFAQAKSSPERADLSTRFVHSTLPSDCAGGTVYCLTAQKGFDASPALSNLGCTVARSIDHDNDNWVSYLINGPCSGTVELLCPLGNNEPANHRARMSFTFGPTSSLSTSDQYLIGVTSDGKRLQVAPSRSGTVSTKVTGADLQAWCKFWP</sequence>
<reference evidence="2 3" key="1">
    <citation type="journal article" date="2018" name="Mol. Biol. Evol.">
        <title>Broad Genomic Sampling Reveals a Smut Pathogenic Ancestry of the Fungal Clade Ustilaginomycotina.</title>
        <authorList>
            <person name="Kijpornyongpan T."/>
            <person name="Mondo S.J."/>
            <person name="Barry K."/>
            <person name="Sandor L."/>
            <person name="Lee J."/>
            <person name="Lipzen A."/>
            <person name="Pangilinan J."/>
            <person name="LaButti K."/>
            <person name="Hainaut M."/>
            <person name="Henrissat B."/>
            <person name="Grigoriev I.V."/>
            <person name="Spatafora J.W."/>
            <person name="Aime M.C."/>
        </authorList>
    </citation>
    <scope>NUCLEOTIDE SEQUENCE [LARGE SCALE GENOMIC DNA]</scope>
    <source>
        <strain evidence="2 3">MCA 5214</strain>
    </source>
</reference>
<dbReference type="GeneID" id="37031229"/>
<evidence type="ECO:0000256" key="1">
    <source>
        <dbReference type="SAM" id="SignalP"/>
    </source>
</evidence>
<dbReference type="EMBL" id="KZ819678">
    <property type="protein sequence ID" value="PWN24910.1"/>
    <property type="molecule type" value="Genomic_DNA"/>
</dbReference>